<keyword evidence="7" id="KW-0005">Acetoin biosynthesis</keyword>
<dbReference type="GO" id="GO:0047605">
    <property type="term" value="F:acetolactate decarboxylase activity"/>
    <property type="evidence" value="ECO:0007669"/>
    <property type="project" value="UniProtKB-EC"/>
</dbReference>
<gene>
    <name evidence="9" type="primary">aldB_1</name>
    <name evidence="9" type="ORF">SDC9_35318</name>
</gene>
<dbReference type="PIRSF" id="PIRSF001332">
    <property type="entry name" value="Acetolac_decarb"/>
    <property type="match status" value="1"/>
</dbReference>
<evidence type="ECO:0000256" key="1">
    <source>
        <dbReference type="ARBA" id="ARBA00001784"/>
    </source>
</evidence>
<evidence type="ECO:0000256" key="3">
    <source>
        <dbReference type="ARBA" id="ARBA00007106"/>
    </source>
</evidence>
<keyword evidence="6" id="KW-0210">Decarboxylase</keyword>
<dbReference type="NCBIfam" id="TIGR01252">
    <property type="entry name" value="acetolac_decarb"/>
    <property type="match status" value="1"/>
</dbReference>
<dbReference type="PANTHER" id="PTHR35524">
    <property type="entry name" value="ALPHA-ACETOLACTATE DECARBOXYLASE"/>
    <property type="match status" value="1"/>
</dbReference>
<organism evidence="9">
    <name type="scientific">bioreactor metagenome</name>
    <dbReference type="NCBI Taxonomy" id="1076179"/>
    <lineage>
        <taxon>unclassified sequences</taxon>
        <taxon>metagenomes</taxon>
        <taxon>ecological metagenomes</taxon>
    </lineage>
</organism>
<evidence type="ECO:0000256" key="6">
    <source>
        <dbReference type="ARBA" id="ARBA00022793"/>
    </source>
</evidence>
<keyword evidence="8 9" id="KW-0456">Lyase</keyword>
<dbReference type="GO" id="GO:0045151">
    <property type="term" value="P:acetoin biosynthetic process"/>
    <property type="evidence" value="ECO:0007669"/>
    <property type="project" value="UniProtKB-KW"/>
</dbReference>
<dbReference type="EC" id="4.1.1.5" evidence="4"/>
<dbReference type="InterPro" id="IPR005128">
    <property type="entry name" value="Acetolactate_a_deCO2ase"/>
</dbReference>
<evidence type="ECO:0000313" key="9">
    <source>
        <dbReference type="EMBL" id="MPL89284.1"/>
    </source>
</evidence>
<dbReference type="CDD" id="cd17299">
    <property type="entry name" value="acetolactate_decarboxylase"/>
    <property type="match status" value="1"/>
</dbReference>
<dbReference type="Pfam" id="PF03306">
    <property type="entry name" value="AAL_decarboxy"/>
    <property type="match status" value="1"/>
</dbReference>
<reference evidence="9" key="1">
    <citation type="submission" date="2019-08" db="EMBL/GenBank/DDBJ databases">
        <authorList>
            <person name="Kucharzyk K."/>
            <person name="Murdoch R.W."/>
            <person name="Higgins S."/>
            <person name="Loffler F."/>
        </authorList>
    </citation>
    <scope>NUCLEOTIDE SEQUENCE</scope>
</reference>
<comment type="similarity">
    <text evidence="3">Belongs to the alpha-acetolactate decarboxylase family.</text>
</comment>
<dbReference type="PANTHER" id="PTHR35524:SF1">
    <property type="entry name" value="ALPHA-ACETOLACTATE DECARBOXYLASE"/>
    <property type="match status" value="1"/>
</dbReference>
<sequence length="259" mass="28483">MKLFKRTLVFIALFIFLTAPASAQSQNSMYQISTINALMQGVYDGDFTVKDLKQHGNFGIGTLNHLDGEMIALDGNFYQVKSTGEIKVLSGEAKTPFANVVNFRADKVGQIKTVGNFSELEKALDSIIQDKNYIYAIRIEGIFTGKTRSIGAQSKPYPSLSAAAKKQVVFDIINTKGTVVGFWCPEYVSGINVKGYHLHFISDDRKSGGHILSCGIEDGKVQVSRISDFRMVLPSGTAFQAAELNKDYSKELAEVEKSK</sequence>
<accession>A0A644VD34</accession>
<evidence type="ECO:0000256" key="5">
    <source>
        <dbReference type="ARBA" id="ARBA00020164"/>
    </source>
</evidence>
<dbReference type="AlphaFoldDB" id="A0A644VD34"/>
<name>A0A644VD34_9ZZZZ</name>
<dbReference type="UniPathway" id="UPA00626">
    <property type="reaction ID" value="UER00678"/>
</dbReference>
<comment type="pathway">
    <text evidence="2">Polyol metabolism; (R,R)-butane-2,3-diol biosynthesis; (R,R)-butane-2,3-diol from pyruvate: step 2/3.</text>
</comment>
<dbReference type="Gene3D" id="3.30.1330.80">
    <property type="entry name" value="Hypothetical protein, similar to alpha- acetolactate decarboxylase, domain 2"/>
    <property type="match status" value="2"/>
</dbReference>
<evidence type="ECO:0000256" key="7">
    <source>
        <dbReference type="ARBA" id="ARBA00023061"/>
    </source>
</evidence>
<dbReference type="EMBL" id="VSSQ01000276">
    <property type="protein sequence ID" value="MPL89284.1"/>
    <property type="molecule type" value="Genomic_DNA"/>
</dbReference>
<evidence type="ECO:0000256" key="8">
    <source>
        <dbReference type="ARBA" id="ARBA00023239"/>
    </source>
</evidence>
<protein>
    <recommendedName>
        <fullName evidence="5">Alpha-acetolactate decarboxylase</fullName>
        <ecNumber evidence="4">4.1.1.5</ecNumber>
    </recommendedName>
</protein>
<comment type="catalytic activity">
    <reaction evidence="1">
        <text>(2S)-2-acetolactate + H(+) = (R)-acetoin + CO2</text>
        <dbReference type="Rhea" id="RHEA:21580"/>
        <dbReference type="ChEBI" id="CHEBI:15378"/>
        <dbReference type="ChEBI" id="CHEBI:15686"/>
        <dbReference type="ChEBI" id="CHEBI:16526"/>
        <dbReference type="ChEBI" id="CHEBI:58476"/>
        <dbReference type="EC" id="4.1.1.5"/>
    </reaction>
</comment>
<evidence type="ECO:0000256" key="4">
    <source>
        <dbReference type="ARBA" id="ARBA00013204"/>
    </source>
</evidence>
<comment type="caution">
    <text evidence="9">The sequence shown here is derived from an EMBL/GenBank/DDBJ whole genome shotgun (WGS) entry which is preliminary data.</text>
</comment>
<proteinExistence type="inferred from homology"/>
<evidence type="ECO:0000256" key="2">
    <source>
        <dbReference type="ARBA" id="ARBA00005170"/>
    </source>
</evidence>
<dbReference type="SUPFAM" id="SSF117856">
    <property type="entry name" value="AF0104/ALDC/Ptd012-like"/>
    <property type="match status" value="1"/>
</dbReference>